<keyword evidence="1" id="KW-0812">Transmembrane</keyword>
<dbReference type="Proteomes" id="UP000063308">
    <property type="component" value="Chromosome"/>
</dbReference>
<reference evidence="2 3" key="1">
    <citation type="submission" date="2014-11" db="EMBL/GenBank/DDBJ databases">
        <title>Symbiosis island explosion on the genome of extra-slow-growing strains of soybean bradyrhizobia with massive insertion sequences.</title>
        <authorList>
            <person name="Iida T."/>
            <person name="Minamisawa K."/>
        </authorList>
    </citation>
    <scope>NUCLEOTIDE SEQUENCE [LARGE SCALE GENOMIC DNA]</scope>
    <source>
        <strain evidence="2 3">NK6</strain>
    </source>
</reference>
<protein>
    <submittedName>
        <fullName evidence="2">Uncharacterized protein</fullName>
    </submittedName>
</protein>
<proteinExistence type="predicted"/>
<evidence type="ECO:0000313" key="3">
    <source>
        <dbReference type="Proteomes" id="UP000063308"/>
    </source>
</evidence>
<name>A0A0E3VVC5_9BRAD</name>
<dbReference type="EMBL" id="AP014685">
    <property type="protein sequence ID" value="BAR58920.1"/>
    <property type="molecule type" value="Genomic_DNA"/>
</dbReference>
<keyword evidence="1" id="KW-0472">Membrane</keyword>
<keyword evidence="1" id="KW-1133">Transmembrane helix</keyword>
<organism evidence="2 3">
    <name type="scientific">Bradyrhizobium diazoefficiens</name>
    <dbReference type="NCBI Taxonomy" id="1355477"/>
    <lineage>
        <taxon>Bacteria</taxon>
        <taxon>Pseudomonadati</taxon>
        <taxon>Pseudomonadota</taxon>
        <taxon>Alphaproteobacteria</taxon>
        <taxon>Hyphomicrobiales</taxon>
        <taxon>Nitrobacteraceae</taxon>
        <taxon>Bradyrhizobium</taxon>
    </lineage>
</organism>
<sequence>MSNCIDQKQQHHSGDSDNDWRIATLFVICLLAFAVCLKLGEKLYSSNVNLRIAECSAIYWKGRAEGRPENYCAPGCCTPPSAP</sequence>
<feature type="transmembrane region" description="Helical" evidence="1">
    <location>
        <begin position="20"/>
        <end position="40"/>
    </location>
</feature>
<evidence type="ECO:0000256" key="1">
    <source>
        <dbReference type="SAM" id="Phobius"/>
    </source>
</evidence>
<gene>
    <name evidence="2" type="ORF">NK6_5763</name>
</gene>
<evidence type="ECO:0000313" key="2">
    <source>
        <dbReference type="EMBL" id="BAR58920.1"/>
    </source>
</evidence>
<dbReference type="RefSeq" id="WP_028172829.1">
    <property type="nucleotide sequence ID" value="NZ_AXAX01000005.1"/>
</dbReference>
<accession>A0A0E3VVC5</accession>
<dbReference type="AlphaFoldDB" id="A0A0E3VVC5"/>